<comment type="caution">
    <text evidence="1">The sequence shown here is derived from an EMBL/GenBank/DDBJ whole genome shotgun (WGS) entry which is preliminary data.</text>
</comment>
<protein>
    <submittedName>
        <fullName evidence="1">Uncharacterized protein</fullName>
    </submittedName>
</protein>
<dbReference type="Pfam" id="PF02325">
    <property type="entry name" value="CCB3_YggT"/>
    <property type="match status" value="1"/>
</dbReference>
<sequence length="253" mass="27354">MAEALGEKQNCVASNCLISLPFSTPPIIQPPFFKQLPKLNLQSLNMAQTSSNAFLHLHNSVVSTAEKCLSLLHSFVAAHPLFNKILSFSSHFQNFCQVQCRTYQNLGNLSYHNFAAVLPGDSVAGIVVANGVLNFLNIYNSLLVVRLVLTWFPNAPSAIVSPLSTLCDPYLNIFRGVIPPLGGTLDLSPILAFLVLNAFTSTASALPAELPSTTVRASSDTPPRAPIFPLTTSQKKWMRRLAGNKSKTADGES</sequence>
<organism evidence="1 2">
    <name type="scientific">Datura stramonium</name>
    <name type="common">Jimsonweed</name>
    <name type="synonym">Common thornapple</name>
    <dbReference type="NCBI Taxonomy" id="4076"/>
    <lineage>
        <taxon>Eukaryota</taxon>
        <taxon>Viridiplantae</taxon>
        <taxon>Streptophyta</taxon>
        <taxon>Embryophyta</taxon>
        <taxon>Tracheophyta</taxon>
        <taxon>Spermatophyta</taxon>
        <taxon>Magnoliopsida</taxon>
        <taxon>eudicotyledons</taxon>
        <taxon>Gunneridae</taxon>
        <taxon>Pentapetalae</taxon>
        <taxon>asterids</taxon>
        <taxon>lamiids</taxon>
        <taxon>Solanales</taxon>
        <taxon>Solanaceae</taxon>
        <taxon>Solanoideae</taxon>
        <taxon>Datureae</taxon>
        <taxon>Datura</taxon>
    </lineage>
</organism>
<dbReference type="Proteomes" id="UP000823775">
    <property type="component" value="Unassembled WGS sequence"/>
</dbReference>
<proteinExistence type="predicted"/>
<dbReference type="InterPro" id="IPR003425">
    <property type="entry name" value="CCB3/YggT"/>
</dbReference>
<keyword evidence="2" id="KW-1185">Reference proteome</keyword>
<dbReference type="PANTHER" id="PTHR33219:SF14">
    <property type="entry name" value="PROTEIN COFACTOR ASSEMBLY OF COMPLEX C SUBUNIT B CCB3, CHLOROPLASTIC-RELATED"/>
    <property type="match status" value="1"/>
</dbReference>
<dbReference type="EMBL" id="JACEIK010004717">
    <property type="protein sequence ID" value="MCD9646218.1"/>
    <property type="molecule type" value="Genomic_DNA"/>
</dbReference>
<accession>A0ABS8VGT6</accession>
<evidence type="ECO:0000313" key="2">
    <source>
        <dbReference type="Proteomes" id="UP000823775"/>
    </source>
</evidence>
<dbReference type="PANTHER" id="PTHR33219">
    <property type="entry name" value="YLMG HOMOLOG PROTEIN 2, CHLOROPLASTIC"/>
    <property type="match status" value="1"/>
</dbReference>
<reference evidence="1 2" key="1">
    <citation type="journal article" date="2021" name="BMC Genomics">
        <title>Datura genome reveals duplications of psychoactive alkaloid biosynthetic genes and high mutation rate following tissue culture.</title>
        <authorList>
            <person name="Rajewski A."/>
            <person name="Carter-House D."/>
            <person name="Stajich J."/>
            <person name="Litt A."/>
        </authorList>
    </citation>
    <scope>NUCLEOTIDE SEQUENCE [LARGE SCALE GENOMIC DNA]</scope>
    <source>
        <strain evidence="1">AR-01</strain>
    </source>
</reference>
<name>A0ABS8VGT6_DATST</name>
<evidence type="ECO:0000313" key="1">
    <source>
        <dbReference type="EMBL" id="MCD9646218.1"/>
    </source>
</evidence>
<gene>
    <name evidence="1" type="ORF">HAX54_035895</name>
</gene>